<sequence>MSSLVLETERRRRALIAAEDLPIGLNGRQQAMLDLVQEQGFVSVEALAQHFAVTAQTIRRDINALCGAGLLRRYHGGAGLPSSVENVHYQARRILLPEAKARIGAAIAARIPDKASVFITLGTTTEAVALALRQHHGLRVITNNLNVATAMADSPDCEVIVAGGVVRQRDRGITGEATIDFVNQFKVDYAVLGISGIEADGTLLDFDYHEVRVIQAILRNARSTLLGADHSKFGRNAMVRVASLGEIDELYTDAEPPAYVRRVMEENGGRLVVTDASAGADGSLDSDRRSGMFETEH</sequence>
<feature type="domain" description="HTH deoR-type" evidence="5">
    <location>
        <begin position="25"/>
        <end position="80"/>
    </location>
</feature>
<dbReference type="PANTHER" id="PTHR30363:SF4">
    <property type="entry name" value="GLYCEROL-3-PHOSPHATE REGULON REPRESSOR"/>
    <property type="match status" value="1"/>
</dbReference>
<dbReference type="Proteomes" id="UP000316688">
    <property type="component" value="Unassembled WGS sequence"/>
</dbReference>
<evidence type="ECO:0000313" key="6">
    <source>
        <dbReference type="EMBL" id="TVO66203.1"/>
    </source>
</evidence>
<protein>
    <submittedName>
        <fullName evidence="6">DeoR family transcriptional regulator</fullName>
    </submittedName>
</protein>
<organism evidence="6 7">
    <name type="scientific">Spiribacter aquaticus</name>
    <dbReference type="NCBI Taxonomy" id="1935996"/>
    <lineage>
        <taxon>Bacteria</taxon>
        <taxon>Pseudomonadati</taxon>
        <taxon>Pseudomonadota</taxon>
        <taxon>Gammaproteobacteria</taxon>
        <taxon>Chromatiales</taxon>
        <taxon>Ectothiorhodospiraceae</taxon>
        <taxon>Spiribacter</taxon>
    </lineage>
</organism>
<dbReference type="SUPFAM" id="SSF46785">
    <property type="entry name" value="Winged helix' DNA-binding domain"/>
    <property type="match status" value="1"/>
</dbReference>
<evidence type="ECO:0000259" key="5">
    <source>
        <dbReference type="PROSITE" id="PS51000"/>
    </source>
</evidence>
<keyword evidence="7" id="KW-1185">Reference proteome</keyword>
<dbReference type="PROSITE" id="PS00894">
    <property type="entry name" value="HTH_DEOR_1"/>
    <property type="match status" value="1"/>
</dbReference>
<evidence type="ECO:0000256" key="2">
    <source>
        <dbReference type="ARBA" id="ARBA00023015"/>
    </source>
</evidence>
<evidence type="ECO:0000256" key="4">
    <source>
        <dbReference type="ARBA" id="ARBA00023163"/>
    </source>
</evidence>
<keyword evidence="1" id="KW-0678">Repressor</keyword>
<keyword evidence="3" id="KW-0238">DNA-binding</keyword>
<dbReference type="Pfam" id="PF00455">
    <property type="entry name" value="DeoRC"/>
    <property type="match status" value="1"/>
</dbReference>
<proteinExistence type="predicted"/>
<dbReference type="SMART" id="SM00420">
    <property type="entry name" value="HTH_DEOR"/>
    <property type="match status" value="1"/>
</dbReference>
<dbReference type="GO" id="GO:0003677">
    <property type="term" value="F:DNA binding"/>
    <property type="evidence" value="ECO:0007669"/>
    <property type="project" value="UniProtKB-KW"/>
</dbReference>
<dbReference type="InterPro" id="IPR037171">
    <property type="entry name" value="NagB/RpiA_transferase-like"/>
</dbReference>
<dbReference type="AlphaFoldDB" id="A0A557RM17"/>
<dbReference type="SMART" id="SM01134">
    <property type="entry name" value="DeoRC"/>
    <property type="match status" value="1"/>
</dbReference>
<gene>
    <name evidence="6" type="ORF">FPL11_00425</name>
</gene>
<keyword evidence="4" id="KW-0804">Transcription</keyword>
<dbReference type="InterPro" id="IPR018356">
    <property type="entry name" value="Tscrpt_reg_HTH_DeoR_CS"/>
</dbReference>
<dbReference type="InterPro" id="IPR036390">
    <property type="entry name" value="WH_DNA-bd_sf"/>
</dbReference>
<dbReference type="InterPro" id="IPR050313">
    <property type="entry name" value="Carb_Metab_HTH_regulators"/>
</dbReference>
<accession>A0A557RM17</accession>
<dbReference type="GO" id="GO:0003700">
    <property type="term" value="F:DNA-binding transcription factor activity"/>
    <property type="evidence" value="ECO:0007669"/>
    <property type="project" value="InterPro"/>
</dbReference>
<dbReference type="PRINTS" id="PR00037">
    <property type="entry name" value="HTHLACR"/>
</dbReference>
<dbReference type="InterPro" id="IPR001034">
    <property type="entry name" value="DeoR_HTH"/>
</dbReference>
<dbReference type="Pfam" id="PF08220">
    <property type="entry name" value="HTH_DeoR"/>
    <property type="match status" value="1"/>
</dbReference>
<dbReference type="PROSITE" id="PS51000">
    <property type="entry name" value="HTH_DEOR_2"/>
    <property type="match status" value="1"/>
</dbReference>
<dbReference type="InterPro" id="IPR036388">
    <property type="entry name" value="WH-like_DNA-bd_sf"/>
</dbReference>
<keyword evidence="2" id="KW-0805">Transcription regulation</keyword>
<dbReference type="InterPro" id="IPR014036">
    <property type="entry name" value="DeoR-like_C"/>
</dbReference>
<dbReference type="EMBL" id="VMKP01000001">
    <property type="protein sequence ID" value="TVO66203.1"/>
    <property type="molecule type" value="Genomic_DNA"/>
</dbReference>
<reference evidence="6 7" key="1">
    <citation type="submission" date="2019-07" db="EMBL/GenBank/DDBJ databases">
        <title>Reclasification of Spiribacter aquaticus.</title>
        <authorList>
            <person name="Leon M.J."/>
            <person name="Sanchez-Porro C."/>
            <person name="Ventosa A."/>
        </authorList>
    </citation>
    <scope>NUCLEOTIDE SEQUENCE [LARGE SCALE GENOMIC DNA]</scope>
    <source>
        <strain evidence="6 7">SP30</strain>
    </source>
</reference>
<dbReference type="Gene3D" id="1.10.10.10">
    <property type="entry name" value="Winged helix-like DNA-binding domain superfamily/Winged helix DNA-binding domain"/>
    <property type="match status" value="1"/>
</dbReference>
<name>A0A557RM17_9GAMM</name>
<evidence type="ECO:0000256" key="3">
    <source>
        <dbReference type="ARBA" id="ARBA00023125"/>
    </source>
</evidence>
<comment type="caution">
    <text evidence="6">The sequence shown here is derived from an EMBL/GenBank/DDBJ whole genome shotgun (WGS) entry which is preliminary data.</text>
</comment>
<evidence type="ECO:0000256" key="1">
    <source>
        <dbReference type="ARBA" id="ARBA00022491"/>
    </source>
</evidence>
<dbReference type="SUPFAM" id="SSF100950">
    <property type="entry name" value="NagB/RpiA/CoA transferase-like"/>
    <property type="match status" value="1"/>
</dbReference>
<dbReference type="Gene3D" id="3.30.750.70">
    <property type="entry name" value="4-hydroxybutyrate coenzyme like domains"/>
    <property type="match status" value="1"/>
</dbReference>
<dbReference type="PANTHER" id="PTHR30363">
    <property type="entry name" value="HTH-TYPE TRANSCRIPTIONAL REGULATOR SRLR-RELATED"/>
    <property type="match status" value="1"/>
</dbReference>
<evidence type="ECO:0000313" key="7">
    <source>
        <dbReference type="Proteomes" id="UP000316688"/>
    </source>
</evidence>